<keyword evidence="1" id="KW-1133">Transmembrane helix</keyword>
<comment type="caution">
    <text evidence="2">The sequence shown here is derived from an EMBL/GenBank/DDBJ whole genome shotgun (WGS) entry which is preliminary data.</text>
</comment>
<gene>
    <name evidence="2" type="ORF">PCA20602_00882</name>
</gene>
<dbReference type="Proteomes" id="UP000366065">
    <property type="component" value="Unassembled WGS sequence"/>
</dbReference>
<protein>
    <submittedName>
        <fullName evidence="2">Uncharacterized protein</fullName>
    </submittedName>
</protein>
<evidence type="ECO:0000313" key="2">
    <source>
        <dbReference type="EMBL" id="VVD76499.1"/>
    </source>
</evidence>
<keyword evidence="1" id="KW-0812">Transmembrane</keyword>
<name>A0ABY6VQK6_9BURK</name>
<evidence type="ECO:0000313" key="3">
    <source>
        <dbReference type="Proteomes" id="UP000366065"/>
    </source>
</evidence>
<keyword evidence="3" id="KW-1185">Reference proteome</keyword>
<organism evidence="2 3">
    <name type="scientific">Pandoraea capi</name>
    <dbReference type="NCBI Taxonomy" id="2508286"/>
    <lineage>
        <taxon>Bacteria</taxon>
        <taxon>Pseudomonadati</taxon>
        <taxon>Pseudomonadota</taxon>
        <taxon>Betaproteobacteria</taxon>
        <taxon>Burkholderiales</taxon>
        <taxon>Burkholderiaceae</taxon>
        <taxon>Pandoraea</taxon>
    </lineage>
</organism>
<feature type="transmembrane region" description="Helical" evidence="1">
    <location>
        <begin position="68"/>
        <end position="96"/>
    </location>
</feature>
<evidence type="ECO:0000256" key="1">
    <source>
        <dbReference type="SAM" id="Phobius"/>
    </source>
</evidence>
<sequence length="97" mass="10407">MVQAEGGTTQLLVKRNSAAGRPVPLGAIEEYAWPLRSEELLRAAGYDPEAMRWRIETGSPWRASIAQIIAVLLAATFGPVLALTIIAAIVRVVAILV</sequence>
<keyword evidence="1" id="KW-0472">Membrane</keyword>
<dbReference type="EMBL" id="CABPRV010000002">
    <property type="protein sequence ID" value="VVD76499.1"/>
    <property type="molecule type" value="Genomic_DNA"/>
</dbReference>
<reference evidence="2 3" key="1">
    <citation type="submission" date="2019-08" db="EMBL/GenBank/DDBJ databases">
        <authorList>
            <person name="Peeters C."/>
        </authorList>
    </citation>
    <scope>NUCLEOTIDE SEQUENCE [LARGE SCALE GENOMIC DNA]</scope>
    <source>
        <strain evidence="2 3">LMG 20602</strain>
    </source>
</reference>
<proteinExistence type="predicted"/>
<accession>A0ABY6VQK6</accession>